<keyword evidence="1" id="KW-0472">Membrane</keyword>
<sequence length="153" mass="17034">MKQSVVEGTWFAVPLRSGGFAVGAVARTAASGGVILAYFFRTVWEQLPSMDDVKHLDPDSAVRILRVGDLAIINEDWAVIGHDQDWHRDRWPVPRFVRRDDLSRRAWAVEYGDDANVVISETPIEYESTLERDAVLGTGAAEIVLTRTLSPAK</sequence>
<dbReference type="InterPro" id="IPR029278">
    <property type="entry name" value="Imm26"/>
</dbReference>
<dbReference type="EMBL" id="CP012672">
    <property type="protein sequence ID" value="AUX31440.1"/>
    <property type="molecule type" value="Genomic_DNA"/>
</dbReference>
<accession>A0A4P2QN11</accession>
<evidence type="ECO:0000256" key="1">
    <source>
        <dbReference type="SAM" id="Phobius"/>
    </source>
</evidence>
<feature type="transmembrane region" description="Helical" evidence="1">
    <location>
        <begin position="20"/>
        <end position="40"/>
    </location>
</feature>
<dbReference type="Proteomes" id="UP000295497">
    <property type="component" value="Chromosome"/>
</dbReference>
<reference evidence="2 3" key="1">
    <citation type="submission" date="2015-09" db="EMBL/GenBank/DDBJ databases">
        <title>Sorangium comparison.</title>
        <authorList>
            <person name="Zaburannyi N."/>
            <person name="Bunk B."/>
            <person name="Overmann J."/>
            <person name="Mueller R."/>
        </authorList>
    </citation>
    <scope>NUCLEOTIDE SEQUENCE [LARGE SCALE GENOMIC DNA]</scope>
    <source>
        <strain evidence="2 3">So ce836</strain>
    </source>
</reference>
<name>A0A4P2QN11_SORCE</name>
<evidence type="ECO:0000313" key="2">
    <source>
        <dbReference type="EMBL" id="AUX31440.1"/>
    </source>
</evidence>
<keyword evidence="1" id="KW-0812">Transmembrane</keyword>
<dbReference type="RefSeq" id="WP_129575231.1">
    <property type="nucleotide sequence ID" value="NZ_CP012672.1"/>
</dbReference>
<proteinExistence type="predicted"/>
<organism evidence="2 3">
    <name type="scientific">Sorangium cellulosum</name>
    <name type="common">Polyangium cellulosum</name>
    <dbReference type="NCBI Taxonomy" id="56"/>
    <lineage>
        <taxon>Bacteria</taxon>
        <taxon>Pseudomonadati</taxon>
        <taxon>Myxococcota</taxon>
        <taxon>Polyangia</taxon>
        <taxon>Polyangiales</taxon>
        <taxon>Polyangiaceae</taxon>
        <taxon>Sorangium</taxon>
    </lineage>
</organism>
<evidence type="ECO:0000313" key="3">
    <source>
        <dbReference type="Proteomes" id="UP000295497"/>
    </source>
</evidence>
<protein>
    <submittedName>
        <fullName evidence="2">Uncharacterized protein</fullName>
    </submittedName>
</protein>
<dbReference type="Pfam" id="PF15428">
    <property type="entry name" value="Imm26"/>
    <property type="match status" value="1"/>
</dbReference>
<gene>
    <name evidence="2" type="ORF">SOCE836_035690</name>
</gene>
<dbReference type="AlphaFoldDB" id="A0A4P2QN11"/>
<keyword evidence="1" id="KW-1133">Transmembrane helix</keyword>